<keyword evidence="7" id="KW-1185">Reference proteome</keyword>
<dbReference type="Proteomes" id="UP001301958">
    <property type="component" value="Unassembled WGS sequence"/>
</dbReference>
<evidence type="ECO:0000256" key="3">
    <source>
        <dbReference type="SAM" id="MobiDB-lite"/>
    </source>
</evidence>
<dbReference type="CDD" id="cd12148">
    <property type="entry name" value="fungal_TF_MHR"/>
    <property type="match status" value="1"/>
</dbReference>
<reference evidence="6" key="2">
    <citation type="submission" date="2023-05" db="EMBL/GenBank/DDBJ databases">
        <authorList>
            <consortium name="Lawrence Berkeley National Laboratory"/>
            <person name="Steindorff A."/>
            <person name="Hensen N."/>
            <person name="Bonometti L."/>
            <person name="Westerberg I."/>
            <person name="Brannstrom I.O."/>
            <person name="Guillou S."/>
            <person name="Cros-Aarteil S."/>
            <person name="Calhoun S."/>
            <person name="Haridas S."/>
            <person name="Kuo A."/>
            <person name="Mondo S."/>
            <person name="Pangilinan J."/>
            <person name="Riley R."/>
            <person name="Labutti K."/>
            <person name="Andreopoulos B."/>
            <person name="Lipzen A."/>
            <person name="Chen C."/>
            <person name="Yanf M."/>
            <person name="Daum C."/>
            <person name="Ng V."/>
            <person name="Clum A."/>
            <person name="Ohm R."/>
            <person name="Martin F."/>
            <person name="Silar P."/>
            <person name="Natvig D."/>
            <person name="Lalanne C."/>
            <person name="Gautier V."/>
            <person name="Ament-Velasquez S.L."/>
            <person name="Kruys A."/>
            <person name="Hutchinson M.I."/>
            <person name="Powell A.J."/>
            <person name="Barry K."/>
            <person name="Miller A.N."/>
            <person name="Grigoriev I.V."/>
            <person name="Debuchy R."/>
            <person name="Gladieux P."/>
            <person name="Thoren M.H."/>
            <person name="Johannesson H."/>
        </authorList>
    </citation>
    <scope>NUCLEOTIDE SEQUENCE</scope>
    <source>
        <strain evidence="6">CBS 990.96</strain>
    </source>
</reference>
<reference evidence="6" key="1">
    <citation type="journal article" date="2023" name="Mol. Phylogenet. Evol.">
        <title>Genome-scale phylogeny and comparative genomics of the fungal order Sordariales.</title>
        <authorList>
            <person name="Hensen N."/>
            <person name="Bonometti L."/>
            <person name="Westerberg I."/>
            <person name="Brannstrom I.O."/>
            <person name="Guillou S."/>
            <person name="Cros-Aarteil S."/>
            <person name="Calhoun S."/>
            <person name="Haridas S."/>
            <person name="Kuo A."/>
            <person name="Mondo S."/>
            <person name="Pangilinan J."/>
            <person name="Riley R."/>
            <person name="LaButti K."/>
            <person name="Andreopoulos B."/>
            <person name="Lipzen A."/>
            <person name="Chen C."/>
            <person name="Yan M."/>
            <person name="Daum C."/>
            <person name="Ng V."/>
            <person name="Clum A."/>
            <person name="Steindorff A."/>
            <person name="Ohm R.A."/>
            <person name="Martin F."/>
            <person name="Silar P."/>
            <person name="Natvig D.O."/>
            <person name="Lalanne C."/>
            <person name="Gautier V."/>
            <person name="Ament-Velasquez S.L."/>
            <person name="Kruys A."/>
            <person name="Hutchinson M.I."/>
            <person name="Powell A.J."/>
            <person name="Barry K."/>
            <person name="Miller A.N."/>
            <person name="Grigoriev I.V."/>
            <person name="Debuchy R."/>
            <person name="Gladieux P."/>
            <person name="Hiltunen Thoren M."/>
            <person name="Johannesson H."/>
        </authorList>
    </citation>
    <scope>NUCLEOTIDE SEQUENCE</scope>
    <source>
        <strain evidence="6">CBS 990.96</strain>
    </source>
</reference>
<dbReference type="InterPro" id="IPR007219">
    <property type="entry name" value="XnlR_reg_dom"/>
</dbReference>
<keyword evidence="4" id="KW-0812">Transmembrane</keyword>
<dbReference type="GO" id="GO:0003677">
    <property type="term" value="F:DNA binding"/>
    <property type="evidence" value="ECO:0007669"/>
    <property type="project" value="InterPro"/>
</dbReference>
<keyword evidence="4" id="KW-0472">Membrane</keyword>
<dbReference type="Pfam" id="PF04082">
    <property type="entry name" value="Fungal_trans"/>
    <property type="match status" value="1"/>
</dbReference>
<name>A0AAN6YNZ8_9PEZI</name>
<feature type="region of interest" description="Disordered" evidence="3">
    <location>
        <begin position="1"/>
        <end position="26"/>
    </location>
</feature>
<feature type="compositionally biased region" description="Polar residues" evidence="3">
    <location>
        <begin position="131"/>
        <end position="153"/>
    </location>
</feature>
<dbReference type="GO" id="GO:0006351">
    <property type="term" value="P:DNA-templated transcription"/>
    <property type="evidence" value="ECO:0007669"/>
    <property type="project" value="InterPro"/>
</dbReference>
<dbReference type="Pfam" id="PF00172">
    <property type="entry name" value="Zn_clus"/>
    <property type="match status" value="1"/>
</dbReference>
<evidence type="ECO:0000313" key="6">
    <source>
        <dbReference type="EMBL" id="KAK4221285.1"/>
    </source>
</evidence>
<dbReference type="CDD" id="cd00067">
    <property type="entry name" value="GAL4"/>
    <property type="match status" value="1"/>
</dbReference>
<evidence type="ECO:0000259" key="5">
    <source>
        <dbReference type="PROSITE" id="PS50048"/>
    </source>
</evidence>
<dbReference type="PROSITE" id="PS50048">
    <property type="entry name" value="ZN2_CY6_FUNGAL_2"/>
    <property type="match status" value="1"/>
</dbReference>
<keyword evidence="4" id="KW-1133">Transmembrane helix</keyword>
<feature type="domain" description="Zn(2)-C6 fungal-type" evidence="5">
    <location>
        <begin position="42"/>
        <end position="70"/>
    </location>
</feature>
<organism evidence="6 7">
    <name type="scientific">Podospora fimiseda</name>
    <dbReference type="NCBI Taxonomy" id="252190"/>
    <lineage>
        <taxon>Eukaryota</taxon>
        <taxon>Fungi</taxon>
        <taxon>Dikarya</taxon>
        <taxon>Ascomycota</taxon>
        <taxon>Pezizomycotina</taxon>
        <taxon>Sordariomycetes</taxon>
        <taxon>Sordariomycetidae</taxon>
        <taxon>Sordariales</taxon>
        <taxon>Podosporaceae</taxon>
        <taxon>Podospora</taxon>
    </lineage>
</organism>
<feature type="compositionally biased region" description="Low complexity" evidence="3">
    <location>
        <begin position="155"/>
        <end position="171"/>
    </location>
</feature>
<dbReference type="EMBL" id="MU865564">
    <property type="protein sequence ID" value="KAK4221285.1"/>
    <property type="molecule type" value="Genomic_DNA"/>
</dbReference>
<dbReference type="GO" id="GO:0000981">
    <property type="term" value="F:DNA-binding transcription factor activity, RNA polymerase II-specific"/>
    <property type="evidence" value="ECO:0007669"/>
    <property type="project" value="InterPro"/>
</dbReference>
<dbReference type="InterPro" id="IPR036864">
    <property type="entry name" value="Zn2-C6_fun-type_DNA-bd_sf"/>
</dbReference>
<gene>
    <name evidence="6" type="ORF">QBC38DRAFT_522785</name>
</gene>
<dbReference type="GO" id="GO:0008270">
    <property type="term" value="F:zinc ion binding"/>
    <property type="evidence" value="ECO:0007669"/>
    <property type="project" value="InterPro"/>
</dbReference>
<sequence>MADPMETSVASPDVDDGEDHHATSLPFVPRAASPPFSFLKYCNACRARKIGCNRESPCAHCVRAKIECTYDNSKRPREKRARILLTQQYEQKIDHLDSRLDEIVALLRDLKANGRGATPALPPIIQIQRPIESSNPAPTPSKVAQSGQSSAPTPASCHVGAHASSSSSSGDAAREAKSPMVEGDSSLTAQSVFANDFLQKVLNKESRPEMREGLDALHVIVEAMKRQPAAHEMTYPHAPPVKESTLEGCQLPPIQKTVEVLKLAQSREMLGLAWIYEFLPIRVFQDTCFQLYMSDEYNLIIVVIVNVGLHFLFWAAAQIAPQNAKEYVEYASNCGTNVEAALAKLPLHLPASDDTITALMLGAFYAVELSKPSLAWILCSKASELVQTLGYHRATTYHNMPPDDRRYKQYLFWGMYIVDKSLSLRLGRSSTIQEYDITLQYPKPDEANANELTSCFVLWCMAAKVQGQIYELLYCPEAMNQPEEVRRSRMHILAQRLDEVETKTQELLTGDWQAYASNNIGEHLMEFFQVSDHVLRLSILTLTYRAVPNPVGSPTTFSTDCIQAARQTLARHEECMAIVNKSNCGLFSTYMHWTILMAPFVPFIVIFCQVIETRDKEDLARLQAFVASLQIEASVTEAVEKLRRLFQVLYTVASRYVDSHKSGGGNAVDRGSQIQGGHQEVDAYLATLGFPQLGGNQAVVYDQQQLGAPIHGGIDTTNNRIIGEAPASAEELQRGVNPMMWMGNGAQLEDWFYNNQQMMALLEDGFLDPGLPPM</sequence>
<dbReference type="SMART" id="SM00906">
    <property type="entry name" value="Fungal_trans"/>
    <property type="match status" value="1"/>
</dbReference>
<proteinExistence type="predicted"/>
<dbReference type="Gene3D" id="4.10.240.10">
    <property type="entry name" value="Zn(2)-C6 fungal-type DNA-binding domain"/>
    <property type="match status" value="1"/>
</dbReference>
<comment type="caution">
    <text evidence="6">The sequence shown here is derived from an EMBL/GenBank/DDBJ whole genome shotgun (WGS) entry which is preliminary data.</text>
</comment>
<dbReference type="SUPFAM" id="SSF57701">
    <property type="entry name" value="Zn2/Cys6 DNA-binding domain"/>
    <property type="match status" value="1"/>
</dbReference>
<dbReference type="InterPro" id="IPR001138">
    <property type="entry name" value="Zn2Cys6_DnaBD"/>
</dbReference>
<feature type="region of interest" description="Disordered" evidence="3">
    <location>
        <begin position="131"/>
        <end position="183"/>
    </location>
</feature>
<dbReference type="PANTHER" id="PTHR46910:SF5">
    <property type="entry name" value="ZN(II)2CYS6 TRANSCRIPTION FACTOR (EUROFUNG)"/>
    <property type="match status" value="1"/>
</dbReference>
<dbReference type="SMART" id="SM00066">
    <property type="entry name" value="GAL4"/>
    <property type="match status" value="1"/>
</dbReference>
<evidence type="ECO:0000313" key="7">
    <source>
        <dbReference type="Proteomes" id="UP001301958"/>
    </source>
</evidence>
<dbReference type="PANTHER" id="PTHR46910">
    <property type="entry name" value="TRANSCRIPTION FACTOR PDR1"/>
    <property type="match status" value="1"/>
</dbReference>
<keyword evidence="1" id="KW-0479">Metal-binding</keyword>
<evidence type="ECO:0000256" key="4">
    <source>
        <dbReference type="SAM" id="Phobius"/>
    </source>
</evidence>
<accession>A0AAN6YNZ8</accession>
<protein>
    <submittedName>
        <fullName evidence="6">Transcriptional regulatory protein</fullName>
    </submittedName>
</protein>
<keyword evidence="2" id="KW-0539">Nucleus</keyword>
<feature type="transmembrane region" description="Helical" evidence="4">
    <location>
        <begin position="590"/>
        <end position="611"/>
    </location>
</feature>
<dbReference type="AlphaFoldDB" id="A0AAN6YNZ8"/>
<dbReference type="InterPro" id="IPR050987">
    <property type="entry name" value="AtrR-like"/>
</dbReference>
<evidence type="ECO:0000256" key="1">
    <source>
        <dbReference type="ARBA" id="ARBA00022723"/>
    </source>
</evidence>
<evidence type="ECO:0000256" key="2">
    <source>
        <dbReference type="ARBA" id="ARBA00023242"/>
    </source>
</evidence>